<organism evidence="3 4">
    <name type="scientific">Anaerofilum hominis</name>
    <dbReference type="NCBI Taxonomy" id="2763016"/>
    <lineage>
        <taxon>Bacteria</taxon>
        <taxon>Bacillati</taxon>
        <taxon>Bacillota</taxon>
        <taxon>Clostridia</taxon>
        <taxon>Eubacteriales</taxon>
        <taxon>Oscillospiraceae</taxon>
        <taxon>Anaerofilum</taxon>
    </lineage>
</organism>
<sequence>MQDNGKVIALLIDAENVSPKYIKAIVDEVAVYGTPAYKRIYGDWTSNDMANWKRVLLEHNLTPIQQFSYTQGKNASDSAMIIDAMDILYAGNVDGFCLVSSDSDFTKLASRLRESRMFVIGMGETKTPTAFKAACDTFKYLEVLLGTKTEAEAGGLPAEKPEKKQSEKQEKTEKAKKAPKAREKEPAKAGRRPEPQPEPEPPAPPEPEEDELETAIVPLSQIVATIASLIDHDCDEDGWMLLSQVGVMLGRMYADFDSRNYGYSRLHKLIEATGRFETKYEPLPSGGKNLMVRNR</sequence>
<dbReference type="InterPro" id="IPR021139">
    <property type="entry name" value="NYN"/>
</dbReference>
<dbReference type="CDD" id="cd10146">
    <property type="entry name" value="LabA_like_C"/>
    <property type="match status" value="1"/>
</dbReference>
<protein>
    <submittedName>
        <fullName evidence="3">NYN domain-containing protein</fullName>
    </submittedName>
</protein>
<keyword evidence="4" id="KW-1185">Reference proteome</keyword>
<dbReference type="Gene3D" id="3.40.50.1010">
    <property type="entry name" value="5'-nuclease"/>
    <property type="match status" value="1"/>
</dbReference>
<dbReference type="CDD" id="cd11297">
    <property type="entry name" value="PIN_LabA-like_N_1"/>
    <property type="match status" value="1"/>
</dbReference>
<dbReference type="Pfam" id="PF12872">
    <property type="entry name" value="OST-HTH"/>
    <property type="match status" value="1"/>
</dbReference>
<dbReference type="EMBL" id="JACONZ010000001">
    <property type="protein sequence ID" value="MBC5580762.1"/>
    <property type="molecule type" value="Genomic_DNA"/>
</dbReference>
<evidence type="ECO:0000256" key="1">
    <source>
        <dbReference type="SAM" id="MobiDB-lite"/>
    </source>
</evidence>
<feature type="compositionally biased region" description="Basic and acidic residues" evidence="1">
    <location>
        <begin position="159"/>
        <end position="195"/>
    </location>
</feature>
<accession>A0A923L0R1</accession>
<feature type="region of interest" description="Disordered" evidence="1">
    <location>
        <begin position="152"/>
        <end position="210"/>
    </location>
</feature>
<dbReference type="Pfam" id="PF01936">
    <property type="entry name" value="NYN"/>
    <property type="match status" value="1"/>
</dbReference>
<comment type="caution">
    <text evidence="3">The sequence shown here is derived from an EMBL/GenBank/DDBJ whole genome shotgun (WGS) entry which is preliminary data.</text>
</comment>
<feature type="compositionally biased region" description="Pro residues" evidence="1">
    <location>
        <begin position="196"/>
        <end position="205"/>
    </location>
</feature>
<dbReference type="PANTHER" id="PTHR35811">
    <property type="entry name" value="SLR1870 PROTEIN"/>
    <property type="match status" value="1"/>
</dbReference>
<dbReference type="InterPro" id="IPR041966">
    <property type="entry name" value="LOTUS-like"/>
</dbReference>
<dbReference type="Gene3D" id="3.30.420.610">
    <property type="entry name" value="LOTUS domain-like"/>
    <property type="match status" value="1"/>
</dbReference>
<gene>
    <name evidence="3" type="ORF">H8S23_04525</name>
</gene>
<dbReference type="PROSITE" id="PS51644">
    <property type="entry name" value="HTH_OST"/>
    <property type="match status" value="1"/>
</dbReference>
<evidence type="ECO:0000259" key="2">
    <source>
        <dbReference type="PROSITE" id="PS51644"/>
    </source>
</evidence>
<proteinExistence type="predicted"/>
<dbReference type="InterPro" id="IPR025605">
    <property type="entry name" value="OST-HTH/LOTUS_dom"/>
</dbReference>
<dbReference type="GO" id="GO:0004540">
    <property type="term" value="F:RNA nuclease activity"/>
    <property type="evidence" value="ECO:0007669"/>
    <property type="project" value="InterPro"/>
</dbReference>
<name>A0A923L0R1_9FIRM</name>
<evidence type="ECO:0000313" key="4">
    <source>
        <dbReference type="Proteomes" id="UP000659630"/>
    </source>
</evidence>
<dbReference type="AlphaFoldDB" id="A0A923L0R1"/>
<feature type="domain" description="HTH OST-type" evidence="2">
    <location>
        <begin position="218"/>
        <end position="295"/>
    </location>
</feature>
<evidence type="ECO:0000313" key="3">
    <source>
        <dbReference type="EMBL" id="MBC5580762.1"/>
    </source>
</evidence>
<dbReference type="Proteomes" id="UP000659630">
    <property type="component" value="Unassembled WGS sequence"/>
</dbReference>
<reference evidence="3" key="1">
    <citation type="submission" date="2020-08" db="EMBL/GenBank/DDBJ databases">
        <title>Genome public.</title>
        <authorList>
            <person name="Liu C."/>
            <person name="Sun Q."/>
        </authorList>
    </citation>
    <scope>NUCLEOTIDE SEQUENCE</scope>
    <source>
        <strain evidence="3">BX8</strain>
    </source>
</reference>
<dbReference type="PANTHER" id="PTHR35811:SF1">
    <property type="entry name" value="HTH OST-TYPE DOMAIN-CONTAINING PROTEIN"/>
    <property type="match status" value="1"/>
</dbReference>
<dbReference type="RefSeq" id="WP_186887092.1">
    <property type="nucleotide sequence ID" value="NZ_JACONZ010000001.1"/>
</dbReference>